<comment type="caution">
    <text evidence="8">The sequence shown here is derived from an EMBL/GenBank/DDBJ whole genome shotgun (WGS) entry which is preliminary data.</text>
</comment>
<feature type="domain" description="HIT-type" evidence="7">
    <location>
        <begin position="218"/>
        <end position="250"/>
    </location>
</feature>
<feature type="compositionally biased region" description="Polar residues" evidence="6">
    <location>
        <begin position="55"/>
        <end position="65"/>
    </location>
</feature>
<dbReference type="PROSITE" id="PS51083">
    <property type="entry name" value="ZF_HIT"/>
    <property type="match status" value="1"/>
</dbReference>
<keyword evidence="3" id="KW-0862">Zinc</keyword>
<organism evidence="8 9">
    <name type="scientific">Pichia californica</name>
    <dbReference type="NCBI Taxonomy" id="460514"/>
    <lineage>
        <taxon>Eukaryota</taxon>
        <taxon>Fungi</taxon>
        <taxon>Dikarya</taxon>
        <taxon>Ascomycota</taxon>
        <taxon>Saccharomycotina</taxon>
        <taxon>Pichiomycetes</taxon>
        <taxon>Pichiales</taxon>
        <taxon>Pichiaceae</taxon>
        <taxon>Pichia</taxon>
    </lineage>
</organism>
<evidence type="ECO:0000313" key="8">
    <source>
        <dbReference type="EMBL" id="KAG0689530.1"/>
    </source>
</evidence>
<dbReference type="CDD" id="cd21437">
    <property type="entry name" value="zf-HIT_ZNHIT1_like"/>
    <property type="match status" value="1"/>
</dbReference>
<dbReference type="GO" id="GO:0006338">
    <property type="term" value="P:chromatin remodeling"/>
    <property type="evidence" value="ECO:0007669"/>
    <property type="project" value="InterPro"/>
</dbReference>
<keyword evidence="5" id="KW-0175">Coiled coil</keyword>
<gene>
    <name evidence="8" type="ORF">C6P40_004868</name>
</gene>
<protein>
    <recommendedName>
        <fullName evidence="7">HIT-type domain-containing protein</fullName>
    </recommendedName>
</protein>
<name>A0A9P6WM42_9ASCO</name>
<dbReference type="InterPro" id="IPR039723">
    <property type="entry name" value="Vps71/ZNHIT1"/>
</dbReference>
<feature type="coiled-coil region" evidence="5">
    <location>
        <begin position="125"/>
        <end position="152"/>
    </location>
</feature>
<evidence type="ECO:0000313" key="9">
    <source>
        <dbReference type="Proteomes" id="UP000697127"/>
    </source>
</evidence>
<feature type="region of interest" description="Disordered" evidence="6">
    <location>
        <begin position="29"/>
        <end position="65"/>
    </location>
</feature>
<keyword evidence="2 4" id="KW-0863">Zinc-finger</keyword>
<evidence type="ECO:0000256" key="6">
    <source>
        <dbReference type="SAM" id="MobiDB-lite"/>
    </source>
</evidence>
<accession>A0A9P6WM42</accession>
<evidence type="ECO:0000256" key="2">
    <source>
        <dbReference type="ARBA" id="ARBA00022771"/>
    </source>
</evidence>
<keyword evidence="9" id="KW-1185">Reference proteome</keyword>
<dbReference type="Proteomes" id="UP000697127">
    <property type="component" value="Unassembled WGS sequence"/>
</dbReference>
<dbReference type="GO" id="GO:0008270">
    <property type="term" value="F:zinc ion binding"/>
    <property type="evidence" value="ECO:0007669"/>
    <property type="project" value="UniProtKB-UniRule"/>
</dbReference>
<sequence>MKGVEEIPKGRDSNIYFSSLYHLNPTGGYNNNSGRNIQSKGSRGATPDNGGIGEDSNNGDSNNMSIAARQNLSGSSSSRKRVNYNIQQIQAEQFLTARPKSKSITEEFEAELIDLTGESSTSRHATISLAELRKAQRRFDELNRENYNENSRIEIPKNITGLIVKRNTSAGAVVKRLLISKKGWSNFTDELNKNDLKLISNDGVLEVKPNALQLEKLCTICGMVSYSSCIKCSARVCSVKCQNIHNETRCTHF</sequence>
<feature type="compositionally biased region" description="Polar residues" evidence="6">
    <location>
        <begin position="29"/>
        <end position="41"/>
    </location>
</feature>
<evidence type="ECO:0000256" key="4">
    <source>
        <dbReference type="PROSITE-ProRule" id="PRU00453"/>
    </source>
</evidence>
<reference evidence="8" key="1">
    <citation type="submission" date="2020-11" db="EMBL/GenBank/DDBJ databases">
        <title>Kefir isolates.</title>
        <authorList>
            <person name="Marcisauskas S."/>
            <person name="Kim Y."/>
            <person name="Blasche S."/>
        </authorList>
    </citation>
    <scope>NUCLEOTIDE SEQUENCE</scope>
    <source>
        <strain evidence="8">Olga-1</strain>
    </source>
</reference>
<evidence type="ECO:0000256" key="5">
    <source>
        <dbReference type="SAM" id="Coils"/>
    </source>
</evidence>
<dbReference type="PANTHER" id="PTHR13093">
    <property type="entry name" value="ZINC FINGER HIT DOMAIN CONTAINING PROTEIN 1"/>
    <property type="match status" value="1"/>
</dbReference>
<evidence type="ECO:0000259" key="7">
    <source>
        <dbReference type="PROSITE" id="PS51083"/>
    </source>
</evidence>
<dbReference type="InterPro" id="IPR007529">
    <property type="entry name" value="Znf_HIT"/>
</dbReference>
<proteinExistence type="predicted"/>
<dbReference type="AlphaFoldDB" id="A0A9P6WM42"/>
<dbReference type="EMBL" id="PUHW01000074">
    <property type="protein sequence ID" value="KAG0689530.1"/>
    <property type="molecule type" value="Genomic_DNA"/>
</dbReference>
<evidence type="ECO:0000256" key="1">
    <source>
        <dbReference type="ARBA" id="ARBA00022723"/>
    </source>
</evidence>
<keyword evidence="1" id="KW-0479">Metal-binding</keyword>
<dbReference type="GO" id="GO:0005634">
    <property type="term" value="C:nucleus"/>
    <property type="evidence" value="ECO:0007669"/>
    <property type="project" value="UniProtKB-ARBA"/>
</dbReference>
<evidence type="ECO:0000256" key="3">
    <source>
        <dbReference type="ARBA" id="ARBA00022833"/>
    </source>
</evidence>